<evidence type="ECO:0000313" key="2">
    <source>
        <dbReference type="Proteomes" id="UP001168877"/>
    </source>
</evidence>
<name>A0AA39S653_ACESA</name>
<protein>
    <submittedName>
        <fullName evidence="1">Uncharacterized protein</fullName>
    </submittedName>
</protein>
<accession>A0AA39S653</accession>
<reference evidence="1" key="1">
    <citation type="journal article" date="2022" name="Plant J.">
        <title>Strategies of tolerance reflected in two North American maple genomes.</title>
        <authorList>
            <person name="McEvoy S.L."/>
            <person name="Sezen U.U."/>
            <person name="Trouern-Trend A."/>
            <person name="McMahon S.M."/>
            <person name="Schaberg P.G."/>
            <person name="Yang J."/>
            <person name="Wegrzyn J.L."/>
            <person name="Swenson N.G."/>
        </authorList>
    </citation>
    <scope>NUCLEOTIDE SEQUENCE</scope>
    <source>
        <strain evidence="1">NS2018</strain>
    </source>
</reference>
<dbReference type="EMBL" id="JAUESC010000383">
    <property type="protein sequence ID" value="KAK0585143.1"/>
    <property type="molecule type" value="Genomic_DNA"/>
</dbReference>
<proteinExistence type="predicted"/>
<evidence type="ECO:0000313" key="1">
    <source>
        <dbReference type="EMBL" id="KAK0585143.1"/>
    </source>
</evidence>
<gene>
    <name evidence="1" type="ORF">LWI29_023930</name>
</gene>
<dbReference type="Proteomes" id="UP001168877">
    <property type="component" value="Unassembled WGS sequence"/>
</dbReference>
<organism evidence="1 2">
    <name type="scientific">Acer saccharum</name>
    <name type="common">Sugar maple</name>
    <dbReference type="NCBI Taxonomy" id="4024"/>
    <lineage>
        <taxon>Eukaryota</taxon>
        <taxon>Viridiplantae</taxon>
        <taxon>Streptophyta</taxon>
        <taxon>Embryophyta</taxon>
        <taxon>Tracheophyta</taxon>
        <taxon>Spermatophyta</taxon>
        <taxon>Magnoliopsida</taxon>
        <taxon>eudicotyledons</taxon>
        <taxon>Gunneridae</taxon>
        <taxon>Pentapetalae</taxon>
        <taxon>rosids</taxon>
        <taxon>malvids</taxon>
        <taxon>Sapindales</taxon>
        <taxon>Sapindaceae</taxon>
        <taxon>Hippocastanoideae</taxon>
        <taxon>Acereae</taxon>
        <taxon>Acer</taxon>
    </lineage>
</organism>
<sequence>MKLVNLCEFACIFHKEKLKSHIPCRLLGVDPSPNSCGGLSLRKLDLSGWDFHHPLYRNGGSFIWREMVDSATACHIMTFYFYGINSILEKLKLGEELSVMEWAKVREDLYIDVTPEEENVYVDTIIRKNVFSADGLEKFMIDELPKSMQKYALAMNEYVIDGIGSFVNILFMHTNRTLFDSTLDGSRLDKYYMKLMSIV</sequence>
<comment type="caution">
    <text evidence="1">The sequence shown here is derived from an EMBL/GenBank/DDBJ whole genome shotgun (WGS) entry which is preliminary data.</text>
</comment>
<reference evidence="1" key="2">
    <citation type="submission" date="2023-06" db="EMBL/GenBank/DDBJ databases">
        <authorList>
            <person name="Swenson N.G."/>
            <person name="Wegrzyn J.L."/>
            <person name="Mcevoy S.L."/>
        </authorList>
    </citation>
    <scope>NUCLEOTIDE SEQUENCE</scope>
    <source>
        <strain evidence="1">NS2018</strain>
        <tissue evidence="1">Leaf</tissue>
    </source>
</reference>
<keyword evidence="2" id="KW-1185">Reference proteome</keyword>
<dbReference type="AlphaFoldDB" id="A0AA39S653"/>